<feature type="domain" description="Trigger factor ribosome-binding bacterial" evidence="1">
    <location>
        <begin position="1"/>
        <end position="142"/>
    </location>
</feature>
<organism evidence="2 3">
    <name type="scientific">Porphyromonas gingivicanis</name>
    <dbReference type="NCBI Taxonomy" id="266762"/>
    <lineage>
        <taxon>Bacteria</taxon>
        <taxon>Pseudomonadati</taxon>
        <taxon>Bacteroidota</taxon>
        <taxon>Bacteroidia</taxon>
        <taxon>Bacteroidales</taxon>
        <taxon>Porphyromonadaceae</taxon>
        <taxon>Porphyromonas</taxon>
    </lineage>
</organism>
<reference evidence="2 3" key="1">
    <citation type="submission" date="2014-08" db="EMBL/GenBank/DDBJ databases">
        <title>Porphyromonas gingivicanis strain:COT-022_OH1391 Genome sequencing.</title>
        <authorList>
            <person name="Wallis C."/>
            <person name="Deusch O."/>
            <person name="O'Flynn C."/>
            <person name="Davis I."/>
            <person name="Jospin G."/>
            <person name="Darling A.E."/>
            <person name="Coil D.A."/>
            <person name="Alexiev A."/>
            <person name="Horsfall A."/>
            <person name="Kirkwood N."/>
            <person name="Harris S."/>
            <person name="Eisen J.A."/>
        </authorList>
    </citation>
    <scope>NUCLEOTIDE SEQUENCE [LARGE SCALE GENOMIC DNA]</scope>
    <source>
        <strain evidence="3">COT-022 OH1391</strain>
    </source>
</reference>
<dbReference type="GO" id="GO:0051083">
    <property type="term" value="P:'de novo' cotranslational protein folding"/>
    <property type="evidence" value="ECO:0007669"/>
    <property type="project" value="TreeGrafter"/>
</dbReference>
<dbReference type="InterPro" id="IPR037041">
    <property type="entry name" value="Trigger_fac_C_sf"/>
</dbReference>
<dbReference type="GO" id="GO:0015031">
    <property type="term" value="P:protein transport"/>
    <property type="evidence" value="ECO:0007669"/>
    <property type="project" value="InterPro"/>
</dbReference>
<comment type="caution">
    <text evidence="2">The sequence shown here is derived from an EMBL/GenBank/DDBJ whole genome shotgun (WGS) entry which is preliminary data.</text>
</comment>
<dbReference type="STRING" id="266762.HQ36_08530"/>
<dbReference type="InterPro" id="IPR027304">
    <property type="entry name" value="Trigger_fact/SurA_dom_sf"/>
</dbReference>
<evidence type="ECO:0000313" key="2">
    <source>
        <dbReference type="EMBL" id="KGN97065.1"/>
    </source>
</evidence>
<dbReference type="GO" id="GO:0044183">
    <property type="term" value="F:protein folding chaperone"/>
    <property type="evidence" value="ECO:0007669"/>
    <property type="project" value="TreeGrafter"/>
</dbReference>
<name>A0A0A2G3X5_9PORP</name>
<dbReference type="InterPro" id="IPR008881">
    <property type="entry name" value="Trigger_fac_ribosome-bd_bac"/>
</dbReference>
<dbReference type="EMBL" id="JQZW01000019">
    <property type="protein sequence ID" value="KGN97065.1"/>
    <property type="molecule type" value="Genomic_DNA"/>
</dbReference>
<evidence type="ECO:0000313" key="3">
    <source>
        <dbReference type="Proteomes" id="UP000030134"/>
    </source>
</evidence>
<dbReference type="InterPro" id="IPR036611">
    <property type="entry name" value="Trigger_fac_ribosome-bd_sf"/>
</dbReference>
<dbReference type="Gene3D" id="1.10.3120.10">
    <property type="entry name" value="Trigger factor, C-terminal domain"/>
    <property type="match status" value="1"/>
</dbReference>
<dbReference type="Gene3D" id="3.30.70.1050">
    <property type="entry name" value="Trigger factor ribosome-binding domain"/>
    <property type="match status" value="1"/>
</dbReference>
<dbReference type="AlphaFoldDB" id="A0A0A2G3X5"/>
<dbReference type="SUPFAM" id="SSF109998">
    <property type="entry name" value="Triger factor/SurA peptide-binding domain-like"/>
    <property type="match status" value="1"/>
</dbReference>
<evidence type="ECO:0000259" key="1">
    <source>
        <dbReference type="Pfam" id="PF05697"/>
    </source>
</evidence>
<accession>A0A0A2G3X5</accession>
<dbReference type="SUPFAM" id="SSF102735">
    <property type="entry name" value="Trigger factor ribosome-binding domain"/>
    <property type="match status" value="1"/>
</dbReference>
<dbReference type="OrthoDB" id="9767721at2"/>
<protein>
    <recommendedName>
        <fullName evidence="1">Trigger factor ribosome-binding bacterial domain-containing protein</fullName>
    </recommendedName>
</protein>
<keyword evidence="3" id="KW-1185">Reference proteome</keyword>
<dbReference type="eggNOG" id="COG0544">
    <property type="taxonomic scope" value="Bacteria"/>
</dbReference>
<dbReference type="PANTHER" id="PTHR30560">
    <property type="entry name" value="TRIGGER FACTOR CHAPERONE AND PEPTIDYL-PROLYL CIS/TRANS ISOMERASE"/>
    <property type="match status" value="1"/>
</dbReference>
<dbReference type="GO" id="GO:0043335">
    <property type="term" value="P:protein unfolding"/>
    <property type="evidence" value="ECO:0007669"/>
    <property type="project" value="TreeGrafter"/>
</dbReference>
<dbReference type="GO" id="GO:0043022">
    <property type="term" value="F:ribosome binding"/>
    <property type="evidence" value="ECO:0007669"/>
    <property type="project" value="TreeGrafter"/>
</dbReference>
<dbReference type="Proteomes" id="UP000030134">
    <property type="component" value="Unassembled WGS sequence"/>
</dbReference>
<dbReference type="InterPro" id="IPR005215">
    <property type="entry name" value="Trig_fac"/>
</dbReference>
<sequence length="454" mass="51325">MNSTFVTEEPRRGVITISLEKEDYAASVEESLRKLRKEINMPGFRKGMVPAALIAQKYGASVKAEELNKLVGDSLIKTLQENKVSYIGNPVMMPHDQDVEKNDNFSYTFRVALAPDVNITIDKSVKLPFHRVKMDDALLDKVDEEMRRRYGKMEQTEKATAEDSMRGLLVELAEDGTPLEGGLRVEEVLLLPSTFASEEEKAKFADANINQVIRFNPFKADGEEIALLASMLKLSKEEAEAHKGDFNFEVTTINHFVPAELGEELYKKVFGEDTNVKDEKAYREELAKMRAEELDKASRNLFVNALVEFIKEKMGQPIIDDETFRPFVAEVQKNNKEEEVTEESYKAIVDYVVLTTGIRSLAEQEGVQLTEEDVLAEMRRTVAARMASFGYGGLPENLIDDIAKRQLEEGNVRAEIELNALIRLLADNLFDKVTLEEKEVSMDEFDALFQPSEA</sequence>
<dbReference type="Pfam" id="PF05697">
    <property type="entry name" value="Trigger_N"/>
    <property type="match status" value="1"/>
</dbReference>
<proteinExistence type="predicted"/>
<dbReference type="GO" id="GO:0003755">
    <property type="term" value="F:peptidyl-prolyl cis-trans isomerase activity"/>
    <property type="evidence" value="ECO:0007669"/>
    <property type="project" value="TreeGrafter"/>
</dbReference>
<gene>
    <name evidence="2" type="ORF">HQ36_08530</name>
</gene>
<dbReference type="PANTHER" id="PTHR30560:SF3">
    <property type="entry name" value="TRIGGER FACTOR-LIKE PROTEIN TIG, CHLOROPLASTIC"/>
    <property type="match status" value="1"/>
</dbReference>
<dbReference type="RefSeq" id="WP_036885097.1">
    <property type="nucleotide sequence ID" value="NZ_JQZW01000019.1"/>
</dbReference>